<evidence type="ECO:0000256" key="2">
    <source>
        <dbReference type="ARBA" id="ARBA00008892"/>
    </source>
</evidence>
<keyword evidence="5 12" id="KW-0138">CF(0)</keyword>
<sequence length="52" mass="6264">MPQMAPMFWTMLMLLFTLAFLTLMAKLYFYPFVRPPYLPKSASTSLKNQWLW</sequence>
<evidence type="ECO:0000256" key="9">
    <source>
        <dbReference type="ARBA" id="ARBA00023065"/>
    </source>
</evidence>
<dbReference type="GO" id="GO:0045259">
    <property type="term" value="C:proton-transporting ATP synthase complex"/>
    <property type="evidence" value="ECO:0007669"/>
    <property type="project" value="UniProtKB-KW"/>
</dbReference>
<geneLocation type="mitochondrion" evidence="13"/>
<evidence type="ECO:0000256" key="8">
    <source>
        <dbReference type="ARBA" id="ARBA00022989"/>
    </source>
</evidence>
<evidence type="ECO:0000313" key="13">
    <source>
        <dbReference type="EMBL" id="VFU78862.1"/>
    </source>
</evidence>
<evidence type="ECO:0000256" key="6">
    <source>
        <dbReference type="ARBA" id="ARBA00022692"/>
    </source>
</evidence>
<evidence type="ECO:0000256" key="7">
    <source>
        <dbReference type="ARBA" id="ARBA00022781"/>
    </source>
</evidence>
<dbReference type="AlphaFoldDB" id="A0A485M9A4"/>
<keyword evidence="4 12" id="KW-0813">Transport</keyword>
<evidence type="ECO:0000256" key="5">
    <source>
        <dbReference type="ARBA" id="ARBA00022547"/>
    </source>
</evidence>
<dbReference type="InterPro" id="IPR001421">
    <property type="entry name" value="ATP8_metazoa"/>
</dbReference>
<dbReference type="GO" id="GO:0031966">
    <property type="term" value="C:mitochondrial membrane"/>
    <property type="evidence" value="ECO:0007669"/>
    <property type="project" value="UniProtKB-SubCell"/>
</dbReference>
<keyword evidence="10 12" id="KW-0496">Mitochondrion</keyword>
<organism evidence="13">
    <name type="scientific">Proasellus rectus</name>
    <dbReference type="NCBI Taxonomy" id="1282025"/>
    <lineage>
        <taxon>Eukaryota</taxon>
        <taxon>Metazoa</taxon>
        <taxon>Ecdysozoa</taxon>
        <taxon>Arthropoda</taxon>
        <taxon>Crustacea</taxon>
        <taxon>Multicrustacea</taxon>
        <taxon>Malacostraca</taxon>
        <taxon>Eumalacostraca</taxon>
        <taxon>Peracarida</taxon>
        <taxon>Isopoda</taxon>
        <taxon>Asellota</taxon>
        <taxon>Aselloidea</taxon>
        <taxon>Asellidae</taxon>
        <taxon>Proasellus</taxon>
    </lineage>
</organism>
<evidence type="ECO:0000256" key="3">
    <source>
        <dbReference type="ARBA" id="ARBA00011291"/>
    </source>
</evidence>
<proteinExistence type="inferred from homology"/>
<accession>A0A485M9A4</accession>
<dbReference type="GO" id="GO:0015078">
    <property type="term" value="F:proton transmembrane transporter activity"/>
    <property type="evidence" value="ECO:0007669"/>
    <property type="project" value="InterPro"/>
</dbReference>
<dbReference type="GO" id="GO:0015986">
    <property type="term" value="P:proton motive force-driven ATP synthesis"/>
    <property type="evidence" value="ECO:0007669"/>
    <property type="project" value="InterPro"/>
</dbReference>
<keyword evidence="11" id="KW-0472">Membrane</keyword>
<evidence type="ECO:0000256" key="4">
    <source>
        <dbReference type="ARBA" id="ARBA00022448"/>
    </source>
</evidence>
<evidence type="ECO:0000256" key="12">
    <source>
        <dbReference type="RuleBase" id="RU003661"/>
    </source>
</evidence>
<comment type="subunit">
    <text evidence="3">F-type ATPases have 2 components, CF(1) - the catalytic core - and CF(0) - the membrane proton channel.</text>
</comment>
<protein>
    <recommendedName>
        <fullName evidence="12">ATP synthase complex subunit 8</fullName>
    </recommendedName>
</protein>
<keyword evidence="7 12" id="KW-0375">Hydrogen ion transport</keyword>
<reference evidence="13" key="1">
    <citation type="submission" date="2019-03" db="EMBL/GenBank/DDBJ databases">
        <authorList>
            <person name="Lefebure T."/>
            <person name="Lefebure T."/>
        </authorList>
    </citation>
    <scope>NUCLEOTIDE SEQUENCE [LARGE SCALE GENOMIC DNA]</scope>
</reference>
<evidence type="ECO:0000256" key="1">
    <source>
        <dbReference type="ARBA" id="ARBA00004304"/>
    </source>
</evidence>
<comment type="similarity">
    <text evidence="2 12">Belongs to the ATPase protein 8 family.</text>
</comment>
<keyword evidence="8" id="KW-1133">Transmembrane helix</keyword>
<comment type="subcellular location">
    <subcellularLocation>
        <location evidence="1 12">Mitochondrion membrane</location>
        <topology evidence="1 12">Single-pass membrane protein</topology>
    </subcellularLocation>
</comment>
<keyword evidence="9 12" id="KW-0406">Ion transport</keyword>
<dbReference type="EMBL" id="LR536622">
    <property type="protein sequence ID" value="VFU78862.1"/>
    <property type="molecule type" value="Genomic_DNA"/>
</dbReference>
<keyword evidence="6 12" id="KW-0812">Transmembrane</keyword>
<name>A0A485M9A4_9CRUS</name>
<evidence type="ECO:0000256" key="11">
    <source>
        <dbReference type="ARBA" id="ARBA00023136"/>
    </source>
</evidence>
<gene>
    <name evidence="13" type="primary">atp8</name>
    <name evidence="13" type="ORF">PRUEMT01_0024</name>
</gene>
<evidence type="ECO:0000256" key="10">
    <source>
        <dbReference type="ARBA" id="ARBA00023128"/>
    </source>
</evidence>
<dbReference type="Pfam" id="PF00895">
    <property type="entry name" value="ATP-synt_8"/>
    <property type="match status" value="1"/>
</dbReference>